<proteinExistence type="inferred from homology"/>
<keyword evidence="4" id="KW-1185">Reference proteome</keyword>
<dbReference type="AlphaFoldDB" id="A0A6A5TIA2"/>
<dbReference type="OrthoDB" id="3687641at2759"/>
<comment type="similarity">
    <text evidence="1">Belongs to the ustYa family.</text>
</comment>
<gene>
    <name evidence="3" type="ORF">CC80DRAFT_572307</name>
</gene>
<evidence type="ECO:0000313" key="4">
    <source>
        <dbReference type="Proteomes" id="UP000800035"/>
    </source>
</evidence>
<evidence type="ECO:0000313" key="3">
    <source>
        <dbReference type="EMBL" id="KAF1952563.1"/>
    </source>
</evidence>
<sequence length="204" mass="23483">RFDGTMDRKSPYKGPPNHDVDVKWDKILPLRVMSIPEPIFQTLNASNSSVKTPSYLDLPPGRIALFDTMHHLHCVRELWKSAYPNYYTAAQRLTPSQHDDYIAHLDHCVDMLRQKLMCDSSSHLITYNWLKGHSHPHPNFNVEHKCKSYDDILEMEDRWGIKDLPKDGFVRGMYGEGEVVEFGGDEPPFDPRAEGSVWHHGGKS</sequence>
<reference evidence="3" key="1">
    <citation type="journal article" date="2020" name="Stud. Mycol.">
        <title>101 Dothideomycetes genomes: a test case for predicting lifestyles and emergence of pathogens.</title>
        <authorList>
            <person name="Haridas S."/>
            <person name="Albert R."/>
            <person name="Binder M."/>
            <person name="Bloem J."/>
            <person name="Labutti K."/>
            <person name="Salamov A."/>
            <person name="Andreopoulos B."/>
            <person name="Baker S."/>
            <person name="Barry K."/>
            <person name="Bills G."/>
            <person name="Bluhm B."/>
            <person name="Cannon C."/>
            <person name="Castanera R."/>
            <person name="Culley D."/>
            <person name="Daum C."/>
            <person name="Ezra D."/>
            <person name="Gonzalez J."/>
            <person name="Henrissat B."/>
            <person name="Kuo A."/>
            <person name="Liang C."/>
            <person name="Lipzen A."/>
            <person name="Lutzoni F."/>
            <person name="Magnuson J."/>
            <person name="Mondo S."/>
            <person name="Nolan M."/>
            <person name="Ohm R."/>
            <person name="Pangilinan J."/>
            <person name="Park H.-J."/>
            <person name="Ramirez L."/>
            <person name="Alfaro M."/>
            <person name="Sun H."/>
            <person name="Tritt A."/>
            <person name="Yoshinaga Y."/>
            <person name="Zwiers L.-H."/>
            <person name="Turgeon B."/>
            <person name="Goodwin S."/>
            <person name="Spatafora J."/>
            <person name="Crous P."/>
            <person name="Grigoriev I."/>
        </authorList>
    </citation>
    <scope>NUCLEOTIDE SEQUENCE</scope>
    <source>
        <strain evidence="3">CBS 675.92</strain>
    </source>
</reference>
<name>A0A6A5TIA2_9PLEO</name>
<dbReference type="EMBL" id="ML977010">
    <property type="protein sequence ID" value="KAF1952563.1"/>
    <property type="molecule type" value="Genomic_DNA"/>
</dbReference>
<dbReference type="InterPro" id="IPR021765">
    <property type="entry name" value="UstYa-like"/>
</dbReference>
<dbReference type="GO" id="GO:0043386">
    <property type="term" value="P:mycotoxin biosynthetic process"/>
    <property type="evidence" value="ECO:0007669"/>
    <property type="project" value="InterPro"/>
</dbReference>
<dbReference type="PANTHER" id="PTHR33365:SF12">
    <property type="entry name" value="TAT PATHWAY SIGNAL SEQUENCE"/>
    <property type="match status" value="1"/>
</dbReference>
<evidence type="ECO:0000256" key="1">
    <source>
        <dbReference type="ARBA" id="ARBA00035112"/>
    </source>
</evidence>
<accession>A0A6A5TIA2</accession>
<feature type="non-terminal residue" evidence="3">
    <location>
        <position position="1"/>
    </location>
</feature>
<evidence type="ECO:0008006" key="5">
    <source>
        <dbReference type="Google" id="ProtNLM"/>
    </source>
</evidence>
<dbReference type="Proteomes" id="UP000800035">
    <property type="component" value="Unassembled WGS sequence"/>
</dbReference>
<evidence type="ECO:0000256" key="2">
    <source>
        <dbReference type="SAM" id="MobiDB-lite"/>
    </source>
</evidence>
<protein>
    <recommendedName>
        <fullName evidence="5">Tat pathway signal sequence</fullName>
    </recommendedName>
</protein>
<dbReference type="PANTHER" id="PTHR33365">
    <property type="entry name" value="YALI0B05434P"/>
    <property type="match status" value="1"/>
</dbReference>
<feature type="region of interest" description="Disordered" evidence="2">
    <location>
        <begin position="182"/>
        <end position="204"/>
    </location>
</feature>
<dbReference type="Pfam" id="PF11807">
    <property type="entry name" value="UstYa"/>
    <property type="match status" value="1"/>
</dbReference>
<organism evidence="3 4">
    <name type="scientific">Byssothecium circinans</name>
    <dbReference type="NCBI Taxonomy" id="147558"/>
    <lineage>
        <taxon>Eukaryota</taxon>
        <taxon>Fungi</taxon>
        <taxon>Dikarya</taxon>
        <taxon>Ascomycota</taxon>
        <taxon>Pezizomycotina</taxon>
        <taxon>Dothideomycetes</taxon>
        <taxon>Pleosporomycetidae</taxon>
        <taxon>Pleosporales</taxon>
        <taxon>Massarineae</taxon>
        <taxon>Massarinaceae</taxon>
        <taxon>Byssothecium</taxon>
    </lineage>
</organism>